<organism evidence="4 5">
    <name type="scientific">Apiospora rasikravindrae</name>
    <dbReference type="NCBI Taxonomy" id="990691"/>
    <lineage>
        <taxon>Eukaryota</taxon>
        <taxon>Fungi</taxon>
        <taxon>Dikarya</taxon>
        <taxon>Ascomycota</taxon>
        <taxon>Pezizomycotina</taxon>
        <taxon>Sordariomycetes</taxon>
        <taxon>Xylariomycetidae</taxon>
        <taxon>Amphisphaeriales</taxon>
        <taxon>Apiosporaceae</taxon>
        <taxon>Apiospora</taxon>
    </lineage>
</organism>
<gene>
    <name evidence="4" type="ORF">PG993_007959</name>
</gene>
<dbReference type="Gene3D" id="3.90.25.70">
    <property type="match status" value="1"/>
</dbReference>
<feature type="domain" description="Fatty acid synthase subunit alpha acyl carrier" evidence="3">
    <location>
        <begin position="156"/>
        <end position="316"/>
    </location>
</feature>
<dbReference type="Pfam" id="PF18325">
    <property type="entry name" value="Fas_alpha_ACP"/>
    <property type="match status" value="1"/>
</dbReference>
<dbReference type="Pfam" id="PF18314">
    <property type="entry name" value="FAS_I_H"/>
    <property type="match status" value="1"/>
</dbReference>
<name>A0ABR1SYZ3_9PEZI</name>
<dbReference type="Gene3D" id="3.40.50.720">
    <property type="entry name" value="NAD(P)-binding Rossmann-like Domain"/>
    <property type="match status" value="1"/>
</dbReference>
<evidence type="ECO:0000259" key="2">
    <source>
        <dbReference type="Pfam" id="PF18314"/>
    </source>
</evidence>
<dbReference type="PANTHER" id="PTHR10982:SF21">
    <property type="entry name" value="FATTY ACID SYNTHASE SUBUNIT BETA"/>
    <property type="match status" value="1"/>
</dbReference>
<feature type="domain" description="Fatty acid synthase type I helical" evidence="2">
    <location>
        <begin position="346"/>
        <end position="430"/>
    </location>
</feature>
<reference evidence="4 5" key="1">
    <citation type="submission" date="2023-01" db="EMBL/GenBank/DDBJ databases">
        <title>Analysis of 21 Apiospora genomes using comparative genomics revels a genus with tremendous synthesis potential of carbohydrate active enzymes and secondary metabolites.</title>
        <authorList>
            <person name="Sorensen T."/>
        </authorList>
    </citation>
    <scope>NUCLEOTIDE SEQUENCE [LARGE SCALE GENOMIC DNA]</scope>
    <source>
        <strain evidence="4 5">CBS 33761</strain>
    </source>
</reference>
<sequence>MTLITHTSAPVEGAKKSPQEISYDLLVELLTYQFAFPVQWIDTQKALLTSDRNVRRLIEIGPANVMANMAKKSAKALVSDQDMARSVEREYLNINNPDDARKIYYEYDENTAAAEPVSAIPSPPAVQAPAVAPVKVANAPPVAIVPVPTAPGTIIDKDLSTTDIILTLVAQKLRRAFDEVPVGDTIQGLSGGKSTLENELIGDLAAEFGDLPDGSESTPIATLGEKLSPGFSGKLGASSKKLVERFVSSKLPAGFGQTELTTYVASRWSLGANSRTAVQCFCVTMEPAARLSDVGQAQALVDSVVVRYAKHAGVALPTPGSGGTTQGGAQNAVAQVDNASLEALKSEQNDILRKQLQVLAEHLGIEITPDVANGAADAHSDLQKKLDQIYTELDEEFITGIQGTFDAQKERRYSSWWNWVREDAARILEQQKAAARSLRRSDCRH</sequence>
<dbReference type="PANTHER" id="PTHR10982">
    <property type="entry name" value="MALONYL COA-ACYL CARRIER PROTEIN TRANSACYLASE"/>
    <property type="match status" value="1"/>
</dbReference>
<dbReference type="InterPro" id="IPR040899">
    <property type="entry name" value="Fas_alpha_ACP"/>
</dbReference>
<evidence type="ECO:0000313" key="5">
    <source>
        <dbReference type="Proteomes" id="UP001444661"/>
    </source>
</evidence>
<dbReference type="SUPFAM" id="SSF52151">
    <property type="entry name" value="FabD/lysophospholipase-like"/>
    <property type="match status" value="1"/>
</dbReference>
<evidence type="ECO:0000313" key="4">
    <source>
        <dbReference type="EMBL" id="KAK8039548.1"/>
    </source>
</evidence>
<comment type="caution">
    <text evidence="4">The sequence shown here is derived from an EMBL/GenBank/DDBJ whole genome shotgun (WGS) entry which is preliminary data.</text>
</comment>
<evidence type="ECO:0000256" key="1">
    <source>
        <dbReference type="ARBA" id="ARBA00022679"/>
    </source>
</evidence>
<dbReference type="Proteomes" id="UP001444661">
    <property type="component" value="Unassembled WGS sequence"/>
</dbReference>
<dbReference type="InterPro" id="IPR041550">
    <property type="entry name" value="FASI_helical"/>
</dbReference>
<dbReference type="InterPro" id="IPR016035">
    <property type="entry name" value="Acyl_Trfase/lysoPLipase"/>
</dbReference>
<keyword evidence="1" id="KW-0808">Transferase</keyword>
<keyword evidence="5" id="KW-1185">Reference proteome</keyword>
<accession>A0ABR1SYZ3</accession>
<dbReference type="EMBL" id="JAQQWK010000006">
    <property type="protein sequence ID" value="KAK8039548.1"/>
    <property type="molecule type" value="Genomic_DNA"/>
</dbReference>
<proteinExistence type="predicted"/>
<protein>
    <submittedName>
        <fullName evidence="4">Uncharacterized protein</fullName>
    </submittedName>
</protein>
<evidence type="ECO:0000259" key="3">
    <source>
        <dbReference type="Pfam" id="PF18325"/>
    </source>
</evidence>
<dbReference type="InterPro" id="IPR050830">
    <property type="entry name" value="Fungal_FAS"/>
</dbReference>
<dbReference type="Gene3D" id="6.10.250.1930">
    <property type="match status" value="1"/>
</dbReference>